<feature type="compositionally biased region" description="Gly residues" evidence="1">
    <location>
        <begin position="108"/>
        <end position="118"/>
    </location>
</feature>
<gene>
    <name evidence="3 4 5 6" type="primary">LOC117308721</name>
</gene>
<name>A0A6J3Q9Z0_TURTR</name>
<accession>A0A6J3Q9Z0</accession>
<dbReference type="RefSeq" id="XP_033699062.1">
    <property type="nucleotide sequence ID" value="XM_033843171.1"/>
</dbReference>
<dbReference type="RefSeq" id="XP_033699063.1">
    <property type="nucleotide sequence ID" value="XM_033843172.1"/>
</dbReference>
<evidence type="ECO:0000256" key="1">
    <source>
        <dbReference type="SAM" id="MobiDB-lite"/>
    </source>
</evidence>
<dbReference type="AlphaFoldDB" id="A0A6J3Q9Z0"/>
<proteinExistence type="predicted"/>
<evidence type="ECO:0000313" key="2">
    <source>
        <dbReference type="Proteomes" id="UP000245320"/>
    </source>
</evidence>
<organism evidence="2 5">
    <name type="scientific">Tursiops truncatus</name>
    <name type="common">Atlantic bottle-nosed dolphin</name>
    <name type="synonym">Delphinus truncatus</name>
    <dbReference type="NCBI Taxonomy" id="9739"/>
    <lineage>
        <taxon>Eukaryota</taxon>
        <taxon>Metazoa</taxon>
        <taxon>Chordata</taxon>
        <taxon>Craniata</taxon>
        <taxon>Vertebrata</taxon>
        <taxon>Euteleostomi</taxon>
        <taxon>Mammalia</taxon>
        <taxon>Eutheria</taxon>
        <taxon>Laurasiatheria</taxon>
        <taxon>Artiodactyla</taxon>
        <taxon>Whippomorpha</taxon>
        <taxon>Cetacea</taxon>
        <taxon>Odontoceti</taxon>
        <taxon>Delphinidae</taxon>
        <taxon>Tursiops</taxon>
    </lineage>
</organism>
<evidence type="ECO:0000313" key="5">
    <source>
        <dbReference type="RefSeq" id="XP_033699064.1"/>
    </source>
</evidence>
<reference evidence="3 4" key="1">
    <citation type="submission" date="2025-04" db="UniProtKB">
        <authorList>
            <consortium name="RefSeq"/>
        </authorList>
    </citation>
    <scope>IDENTIFICATION</scope>
    <source>
        <tissue evidence="3 4">Spleen</tissue>
    </source>
</reference>
<keyword evidence="2" id="KW-1185">Reference proteome</keyword>
<dbReference type="Proteomes" id="UP000245320">
    <property type="component" value="Chromosome 17"/>
</dbReference>
<sequence length="151" mass="16240">MYQRVCLLGPRFPEQLSPVSTVLSHLPLLVRREQAEWKKVIMTTGATRQLRGSFLPARLESLFLRVRWLEDAPERRGCGGGGGGGRIGNGARVERRRRRRAGPNGVNSPGGGGGGGQDPEGEAAAEPGSRLRWKPGLSAAEGFCGGRERTP</sequence>
<evidence type="ECO:0000313" key="6">
    <source>
        <dbReference type="RefSeq" id="XP_033699065.1"/>
    </source>
</evidence>
<evidence type="ECO:0000313" key="3">
    <source>
        <dbReference type="RefSeq" id="XP_033699062.1"/>
    </source>
</evidence>
<dbReference type="RefSeq" id="XP_033699065.1">
    <property type="nucleotide sequence ID" value="XM_033843174.1"/>
</dbReference>
<dbReference type="RefSeq" id="XP_033699064.1">
    <property type="nucleotide sequence ID" value="XM_033843173.1"/>
</dbReference>
<dbReference type="OrthoDB" id="10653214at2759"/>
<feature type="compositionally biased region" description="Gly residues" evidence="1">
    <location>
        <begin position="78"/>
        <end position="88"/>
    </location>
</feature>
<protein>
    <submittedName>
        <fullName evidence="3 4">Uncharacterized protein LOC117308721 isoform X1</fullName>
    </submittedName>
</protein>
<evidence type="ECO:0000313" key="4">
    <source>
        <dbReference type="RefSeq" id="XP_033699063.1"/>
    </source>
</evidence>
<feature type="region of interest" description="Disordered" evidence="1">
    <location>
        <begin position="74"/>
        <end position="151"/>
    </location>
</feature>